<protein>
    <submittedName>
        <fullName evidence="1">2-oxoglutarate ferredoxin oxidoreductase subunit beta</fullName>
    </submittedName>
</protein>
<name>K1TRU8_9ZZZZ</name>
<dbReference type="EMBL" id="AJWY01005187">
    <property type="protein sequence ID" value="EKC70314.1"/>
    <property type="molecule type" value="Genomic_DNA"/>
</dbReference>
<proteinExistence type="predicted"/>
<dbReference type="AlphaFoldDB" id="K1TRU8"/>
<sequence>AAFAADKATRAERTITLRHGEKMLFGANREKGLVFENMRLKVVTVGQDGYTLDDILTHDAHERDTTLHVMLAAMKYPDYPVALGVIRAVEDDAVYDRAVERQVEEVKAASKIHSVDDLLRSGATWEVE</sequence>
<organism evidence="1">
    <name type="scientific">human gut metagenome</name>
    <dbReference type="NCBI Taxonomy" id="408170"/>
    <lineage>
        <taxon>unclassified sequences</taxon>
        <taxon>metagenomes</taxon>
        <taxon>organismal metagenomes</taxon>
    </lineage>
</organism>
<feature type="non-terminal residue" evidence="1">
    <location>
        <position position="1"/>
    </location>
</feature>
<comment type="caution">
    <text evidence="1">The sequence shown here is derived from an EMBL/GenBank/DDBJ whole genome shotgun (WGS) entry which is preliminary data.</text>
</comment>
<evidence type="ECO:0000313" key="1">
    <source>
        <dbReference type="EMBL" id="EKC70314.1"/>
    </source>
</evidence>
<reference evidence="1" key="1">
    <citation type="journal article" date="2013" name="Environ. Microbiol.">
        <title>Microbiota from the distal guts of lean and obese adolescents exhibit partial functional redundancy besides clear differences in community structure.</title>
        <authorList>
            <person name="Ferrer M."/>
            <person name="Ruiz A."/>
            <person name="Lanza F."/>
            <person name="Haange S.B."/>
            <person name="Oberbach A."/>
            <person name="Till H."/>
            <person name="Bargiela R."/>
            <person name="Campoy C."/>
            <person name="Segura M.T."/>
            <person name="Richter M."/>
            <person name="von Bergen M."/>
            <person name="Seifert J."/>
            <person name="Suarez A."/>
        </authorList>
    </citation>
    <scope>NUCLEOTIDE SEQUENCE</scope>
</reference>
<gene>
    <name evidence="1" type="ORF">LEA_07845</name>
</gene>
<accession>K1TRU8</accession>